<dbReference type="AlphaFoldDB" id="K1RMQ7"/>
<accession>K1RMQ7</accession>
<name>K1RMQ7_MAGGI</name>
<dbReference type="InterPro" id="IPR027805">
    <property type="entry name" value="Transposase_HTH_dom"/>
</dbReference>
<reference evidence="2" key="1">
    <citation type="journal article" date="2012" name="Nature">
        <title>The oyster genome reveals stress adaptation and complexity of shell formation.</title>
        <authorList>
            <person name="Zhang G."/>
            <person name="Fang X."/>
            <person name="Guo X."/>
            <person name="Li L."/>
            <person name="Luo R."/>
            <person name="Xu F."/>
            <person name="Yang P."/>
            <person name="Zhang L."/>
            <person name="Wang X."/>
            <person name="Qi H."/>
            <person name="Xiong Z."/>
            <person name="Que H."/>
            <person name="Xie Y."/>
            <person name="Holland P.W."/>
            <person name="Paps J."/>
            <person name="Zhu Y."/>
            <person name="Wu F."/>
            <person name="Chen Y."/>
            <person name="Wang J."/>
            <person name="Peng C."/>
            <person name="Meng J."/>
            <person name="Yang L."/>
            <person name="Liu J."/>
            <person name="Wen B."/>
            <person name="Zhang N."/>
            <person name="Huang Z."/>
            <person name="Zhu Q."/>
            <person name="Feng Y."/>
            <person name="Mount A."/>
            <person name="Hedgecock D."/>
            <person name="Xu Z."/>
            <person name="Liu Y."/>
            <person name="Domazet-Loso T."/>
            <person name="Du Y."/>
            <person name="Sun X."/>
            <person name="Zhang S."/>
            <person name="Liu B."/>
            <person name="Cheng P."/>
            <person name="Jiang X."/>
            <person name="Li J."/>
            <person name="Fan D."/>
            <person name="Wang W."/>
            <person name="Fu W."/>
            <person name="Wang T."/>
            <person name="Wang B."/>
            <person name="Zhang J."/>
            <person name="Peng Z."/>
            <person name="Li Y."/>
            <person name="Li N."/>
            <person name="Wang J."/>
            <person name="Chen M."/>
            <person name="He Y."/>
            <person name="Tan F."/>
            <person name="Song X."/>
            <person name="Zheng Q."/>
            <person name="Huang R."/>
            <person name="Yang H."/>
            <person name="Du X."/>
            <person name="Chen L."/>
            <person name="Yang M."/>
            <person name="Gaffney P.M."/>
            <person name="Wang S."/>
            <person name="Luo L."/>
            <person name="She Z."/>
            <person name="Ming Y."/>
            <person name="Huang W."/>
            <person name="Zhang S."/>
            <person name="Huang B."/>
            <person name="Zhang Y."/>
            <person name="Qu T."/>
            <person name="Ni P."/>
            <person name="Miao G."/>
            <person name="Wang J."/>
            <person name="Wang Q."/>
            <person name="Steinberg C.E."/>
            <person name="Wang H."/>
            <person name="Li N."/>
            <person name="Qian L."/>
            <person name="Zhang G."/>
            <person name="Li Y."/>
            <person name="Yang H."/>
            <person name="Liu X."/>
            <person name="Wang J."/>
            <person name="Yin Y."/>
            <person name="Wang J."/>
        </authorList>
    </citation>
    <scope>NUCLEOTIDE SEQUENCE [LARGE SCALE GENOMIC DNA]</scope>
    <source>
        <strain evidence="2">05x7-T-G4-1.051#20</strain>
    </source>
</reference>
<organism evidence="2">
    <name type="scientific">Magallana gigas</name>
    <name type="common">Pacific oyster</name>
    <name type="synonym">Crassostrea gigas</name>
    <dbReference type="NCBI Taxonomy" id="29159"/>
    <lineage>
        <taxon>Eukaryota</taxon>
        <taxon>Metazoa</taxon>
        <taxon>Spiralia</taxon>
        <taxon>Lophotrochozoa</taxon>
        <taxon>Mollusca</taxon>
        <taxon>Bivalvia</taxon>
        <taxon>Autobranchia</taxon>
        <taxon>Pteriomorphia</taxon>
        <taxon>Ostreida</taxon>
        <taxon>Ostreoidea</taxon>
        <taxon>Ostreidae</taxon>
        <taxon>Magallana</taxon>
    </lineage>
</organism>
<evidence type="ECO:0000313" key="2">
    <source>
        <dbReference type="EMBL" id="EKC35671.1"/>
    </source>
</evidence>
<sequence>MPGSGQKHYGCFNCPNIVRQKDRHTISSRNRAFIAKLTGRTPSNSDFLCNKCRCMCQHHIKRKTSMPSRVQQVPAQSTEAPQFSPPSIPLPFPSTSRGHASCCMCQRQGPKLVVVPVGVRHHIFITKEVIIPAGARCCPNHLQQNIDDLNPLSTLFNKTGITELVKFLRNEVLKKERTRLDFDSRGNLASTDYQSLLGIPKTAFEDLLKYVEGKVKVTPVRTVRTTLAIFLMKLRGGESNRILSTLFNISKSSVHRGVKSIRTVLMNGGFVAENLGFGHVTREQIIQEHTRPLAQKLF</sequence>
<proteinExistence type="predicted"/>
<protein>
    <recommendedName>
        <fullName evidence="1">Transposase Helix-turn-helix domain-containing protein</fullName>
    </recommendedName>
</protein>
<dbReference type="InParanoid" id="K1RMQ7"/>
<dbReference type="HOGENOM" id="CLU_048171_0_0_1"/>
<feature type="domain" description="Transposase Helix-turn-helix" evidence="1">
    <location>
        <begin position="227"/>
        <end position="265"/>
    </location>
</feature>
<evidence type="ECO:0000259" key="1">
    <source>
        <dbReference type="Pfam" id="PF13613"/>
    </source>
</evidence>
<gene>
    <name evidence="2" type="ORF">CGI_10010950</name>
</gene>
<dbReference type="EMBL" id="JH815727">
    <property type="protein sequence ID" value="EKC35671.1"/>
    <property type="molecule type" value="Genomic_DNA"/>
</dbReference>
<dbReference type="Pfam" id="PF13613">
    <property type="entry name" value="HTH_Tnp_4"/>
    <property type="match status" value="1"/>
</dbReference>